<proteinExistence type="predicted"/>
<dbReference type="AlphaFoldDB" id="A0A2K8Z4T3"/>
<evidence type="ECO:0000313" key="1">
    <source>
        <dbReference type="EMBL" id="AUD04882.1"/>
    </source>
</evidence>
<dbReference type="OrthoDB" id="8263000at2"/>
<accession>A0A2K8Z4T3</accession>
<dbReference type="Proteomes" id="UP000232883">
    <property type="component" value="Chromosome"/>
</dbReference>
<dbReference type="KEGG" id="spir:CWM47_25380"/>
<evidence type="ECO:0000313" key="2">
    <source>
        <dbReference type="Proteomes" id="UP000232883"/>
    </source>
</evidence>
<keyword evidence="2" id="KW-1185">Reference proteome</keyword>
<dbReference type="EMBL" id="CP025096">
    <property type="protein sequence ID" value="AUD04882.1"/>
    <property type="molecule type" value="Genomic_DNA"/>
</dbReference>
<sequence length="970" mass="107847">MREPVVISKARPTVKSQDYAGLLAQGLGYIQQWTSDIWTDHNVHDPGITLLETLCYAITDLGYRGQLPIEQLLGRHISPDKMALFDPVQALSSNAITVEDFQKLLITLPDVKYARLTPATGRINGLYDVLIEWENVDLNDSLVLETLPANGKLFDVEFAFPYWDEKSVAVWGTAVTLNQATGVGQPLPTLISFSEDELNDYFTTVDVRFDTNQTLPLTIVIRLGTQPNPIDRPALEQAIVNQLTQIAPGSAIETYRSRVNMAFQQMSAVRALLLQNRNLCEDFLQPRSVRTQEVAVRATIELAADADARQTLTDILSAIDLFIDPVVRFSSLAELQAQGLPNETIYEGPVLSAGFLPTLNEPKQNQLYASDILQKMLQSANGERNNAVIAVENFSMNSYVRNRLITANAQNSLTLLRDEQFQPRLSVTKSDISFFRNGVKVDYDRQQVNSGVQTKRQQAFLASTASSFQPATSAASTISLNPADIMQYQSIQYDLPLVYGLKAGTPDSAPPVRKAQEKQLRAYLLFFEQLLANHLSQLANTASFFSIDNPNTYFYQPLYGIPRIDQLLRSFDPANDWDAFSKNPANDYARRLQTLAESPLDRLLRKNNVLEHLLGRFGEELSELSRLEYTLNLQDAASLADVDRIRQATARRLLRYKAAFLNDVCSSAAGRGLGTPAGTINDLSGLERRIYRKTGIIRQTRQRLSPTLTDFFTIQASGVNQETFQLNDSSSAILLSSTQTFPTAPPQTVFDGIRAVVQFGIEPASYQVSQTGPSTWQVSLMNDKGVAIARQPSLFVTPTDANTFINSTVTLLYDVFLYDTYKAEGFCLIEHVLLRPTQSADPDLSGKNPYSFQVTLVFPSGMERDFANLNDLPKPGLPRRFRTKAFRNYVESVIEQECPAHLIPSVFWLDSNSNPDGTVVAGTGLAYDTFETQYLAWLGNYVGGTLDTSTGQTARTNLVTSLNFLHSTLA</sequence>
<organism evidence="1 2">
    <name type="scientific">Spirosoma pollinicola</name>
    <dbReference type="NCBI Taxonomy" id="2057025"/>
    <lineage>
        <taxon>Bacteria</taxon>
        <taxon>Pseudomonadati</taxon>
        <taxon>Bacteroidota</taxon>
        <taxon>Cytophagia</taxon>
        <taxon>Cytophagales</taxon>
        <taxon>Cytophagaceae</taxon>
        <taxon>Spirosoma</taxon>
    </lineage>
</organism>
<name>A0A2K8Z4T3_9BACT</name>
<reference evidence="1 2" key="1">
    <citation type="submission" date="2017-11" db="EMBL/GenBank/DDBJ databases">
        <title>Taxonomic description and genome sequences of Spirosoma HA7 sp. nov., isolated from pollen microhabitat of Corylus avellana.</title>
        <authorList>
            <person name="Ambika Manirajan B."/>
            <person name="Suarez C."/>
            <person name="Ratering S."/>
            <person name="Geissler-Plaum R."/>
            <person name="Cardinale M."/>
            <person name="Sylvia S."/>
        </authorList>
    </citation>
    <scope>NUCLEOTIDE SEQUENCE [LARGE SCALE GENOMIC DNA]</scope>
    <source>
        <strain evidence="1 2">HA7</strain>
    </source>
</reference>
<gene>
    <name evidence="1" type="ORF">CWM47_25380</name>
</gene>
<evidence type="ECO:0008006" key="3">
    <source>
        <dbReference type="Google" id="ProtNLM"/>
    </source>
</evidence>
<dbReference type="RefSeq" id="WP_100991145.1">
    <property type="nucleotide sequence ID" value="NZ_CP025096.1"/>
</dbReference>
<protein>
    <recommendedName>
        <fullName evidence="3">Baseplate protein J-like domain-containing protein</fullName>
    </recommendedName>
</protein>